<dbReference type="CDD" id="cd03801">
    <property type="entry name" value="GT4_PimA-like"/>
    <property type="match status" value="1"/>
</dbReference>
<dbReference type="GO" id="GO:0016757">
    <property type="term" value="F:glycosyltransferase activity"/>
    <property type="evidence" value="ECO:0007669"/>
    <property type="project" value="InterPro"/>
</dbReference>
<dbReference type="Pfam" id="PF13439">
    <property type="entry name" value="Glyco_transf_4"/>
    <property type="match status" value="1"/>
</dbReference>
<organism evidence="3 4">
    <name type="scientific">Haloarcula limicola</name>
    <dbReference type="NCBI Taxonomy" id="1429915"/>
    <lineage>
        <taxon>Archaea</taxon>
        <taxon>Methanobacteriati</taxon>
        <taxon>Methanobacteriota</taxon>
        <taxon>Stenosarchaea group</taxon>
        <taxon>Halobacteria</taxon>
        <taxon>Halobacteriales</taxon>
        <taxon>Haloarculaceae</taxon>
        <taxon>Haloarcula</taxon>
    </lineage>
</organism>
<accession>A0A8J7Y5Q4</accession>
<dbReference type="Gene3D" id="3.40.50.2000">
    <property type="entry name" value="Glycogen Phosphorylase B"/>
    <property type="match status" value="2"/>
</dbReference>
<evidence type="ECO:0000313" key="3">
    <source>
        <dbReference type="EMBL" id="MBV0925215.1"/>
    </source>
</evidence>
<dbReference type="OrthoDB" id="222239at2157"/>
<dbReference type="Proteomes" id="UP000766550">
    <property type="component" value="Unassembled WGS sequence"/>
</dbReference>
<evidence type="ECO:0000259" key="2">
    <source>
        <dbReference type="Pfam" id="PF13439"/>
    </source>
</evidence>
<dbReference type="PANTHER" id="PTHR45947:SF3">
    <property type="entry name" value="SULFOQUINOVOSYL TRANSFERASE SQD2"/>
    <property type="match status" value="1"/>
</dbReference>
<dbReference type="AlphaFoldDB" id="A0A8J7Y5Q4"/>
<dbReference type="PANTHER" id="PTHR45947">
    <property type="entry name" value="SULFOQUINOVOSYL TRANSFERASE SQD2"/>
    <property type="match status" value="1"/>
</dbReference>
<dbReference type="InterPro" id="IPR001296">
    <property type="entry name" value="Glyco_trans_1"/>
</dbReference>
<dbReference type="InterPro" id="IPR028098">
    <property type="entry name" value="Glyco_trans_4-like_N"/>
</dbReference>
<comment type="caution">
    <text evidence="3">The sequence shown here is derived from an EMBL/GenBank/DDBJ whole genome shotgun (WGS) entry which is preliminary data.</text>
</comment>
<dbReference type="Pfam" id="PF00534">
    <property type="entry name" value="Glycos_transf_1"/>
    <property type="match status" value="1"/>
</dbReference>
<sequence length="391" mass="42276">MHIVQIHTRYYPHLDGVGSTIRAISRELVSNGHRVTVLCSKITPSEPLAETIEGVDVRRVPTSGRISDTELPLTLPKVLAGVVSEADVLHTHLPTPWTADVSAVLGAVTNTPVVLTYHNDLVGTGIQDILAKTYNRTALQATLRLVDKILITQPDYLGDSAHLAPFESKVETVYNGVDIDFFQPTAASSLPEGDFPSGSSMIFFLALLDENHTYKGLDVLLKAIGEIARREDNVPHLFVGGDGGLKPEYEAMARQLEITDHVTFLGRVPESDLPTYYSLADTFVLPSLSSAQEGFGLVLLEALACGTPVIATPVVGIADDIRAEPIGTLVPKNDPEKLASAIRKMIAGQISVESERMTSLCENKYSWSSSVAELEDIYQALVEANDTGIFS</sequence>
<keyword evidence="4" id="KW-1185">Reference proteome</keyword>
<evidence type="ECO:0000313" key="4">
    <source>
        <dbReference type="Proteomes" id="UP000766550"/>
    </source>
</evidence>
<name>A0A8J7Y5Q4_9EURY</name>
<dbReference type="InterPro" id="IPR050194">
    <property type="entry name" value="Glycosyltransferase_grp1"/>
</dbReference>
<dbReference type="SUPFAM" id="SSF53756">
    <property type="entry name" value="UDP-Glycosyltransferase/glycogen phosphorylase"/>
    <property type="match status" value="1"/>
</dbReference>
<dbReference type="RefSeq" id="WP_162318052.1">
    <property type="nucleotide sequence ID" value="NZ_JAHQXF010000002.1"/>
</dbReference>
<dbReference type="EMBL" id="JAHQXF010000002">
    <property type="protein sequence ID" value="MBV0925215.1"/>
    <property type="molecule type" value="Genomic_DNA"/>
</dbReference>
<evidence type="ECO:0000259" key="1">
    <source>
        <dbReference type="Pfam" id="PF00534"/>
    </source>
</evidence>
<protein>
    <submittedName>
        <fullName evidence="3">Glycosyltransferase family 4 protein</fullName>
    </submittedName>
</protein>
<reference evidence="3 4" key="1">
    <citation type="submission" date="2021-06" db="EMBL/GenBank/DDBJ databases">
        <title>New haloarchaea isolates fom saline soil.</title>
        <authorList>
            <person name="Duran-Viseras A."/>
            <person name="Sanchez-Porro C.S."/>
            <person name="Ventosa A."/>
        </authorList>
    </citation>
    <scope>NUCLEOTIDE SEQUENCE [LARGE SCALE GENOMIC DNA]</scope>
    <source>
        <strain evidence="3 4">JCM 183640</strain>
    </source>
</reference>
<feature type="domain" description="Glycosyl transferase family 1" evidence="1">
    <location>
        <begin position="213"/>
        <end position="353"/>
    </location>
</feature>
<proteinExistence type="predicted"/>
<gene>
    <name evidence="3" type="ORF">KTS45_13500</name>
</gene>
<feature type="domain" description="Glycosyltransferase subfamily 4-like N-terminal" evidence="2">
    <location>
        <begin position="15"/>
        <end position="180"/>
    </location>
</feature>